<keyword evidence="3" id="KW-1185">Reference proteome</keyword>
<organism evidence="2 3">
    <name type="scientific">Bursaphelenchus okinawaensis</name>
    <dbReference type="NCBI Taxonomy" id="465554"/>
    <lineage>
        <taxon>Eukaryota</taxon>
        <taxon>Metazoa</taxon>
        <taxon>Ecdysozoa</taxon>
        <taxon>Nematoda</taxon>
        <taxon>Chromadorea</taxon>
        <taxon>Rhabditida</taxon>
        <taxon>Tylenchina</taxon>
        <taxon>Tylenchomorpha</taxon>
        <taxon>Aphelenchoidea</taxon>
        <taxon>Aphelenchoididae</taxon>
        <taxon>Bursaphelenchus</taxon>
    </lineage>
</organism>
<keyword evidence="1" id="KW-0732">Signal</keyword>
<protein>
    <submittedName>
        <fullName evidence="2">Uncharacterized protein</fullName>
    </submittedName>
</protein>
<evidence type="ECO:0000256" key="1">
    <source>
        <dbReference type="SAM" id="SignalP"/>
    </source>
</evidence>
<evidence type="ECO:0000313" key="3">
    <source>
        <dbReference type="Proteomes" id="UP000614601"/>
    </source>
</evidence>
<dbReference type="Proteomes" id="UP000614601">
    <property type="component" value="Unassembled WGS sequence"/>
</dbReference>
<dbReference type="EMBL" id="CAJFDH010000006">
    <property type="protein sequence ID" value="CAD5231201.1"/>
    <property type="molecule type" value="Genomic_DNA"/>
</dbReference>
<dbReference type="OrthoDB" id="5803785at2759"/>
<accession>A0A811LVV8</accession>
<feature type="chain" id="PRO_5044131762" evidence="1">
    <location>
        <begin position="19"/>
        <end position="162"/>
    </location>
</feature>
<proteinExistence type="predicted"/>
<gene>
    <name evidence="2" type="ORF">BOKJ2_LOCUS14523</name>
</gene>
<dbReference type="EMBL" id="CAJFCW020000006">
    <property type="protein sequence ID" value="CAG9128531.1"/>
    <property type="molecule type" value="Genomic_DNA"/>
</dbReference>
<dbReference type="AlphaFoldDB" id="A0A811LVV8"/>
<sequence length="162" mass="17980">MCLLLLFPLHIYISVVLAGSSSIANPFFEGPLAEVGALSASPAASPRIHPATRARVDSATSSCYMAFNEMALRPDDRLTRSEYQPKMKETPKFNYDMTFDLKVLQNALKSTSFLQDSGYRSQSESSQKPSMTASCHLYGTGWMMADDISDDESEDENWGRCE</sequence>
<comment type="caution">
    <text evidence="2">The sequence shown here is derived from an EMBL/GenBank/DDBJ whole genome shotgun (WGS) entry which is preliminary data.</text>
</comment>
<feature type="signal peptide" evidence="1">
    <location>
        <begin position="1"/>
        <end position="18"/>
    </location>
</feature>
<evidence type="ECO:0000313" key="2">
    <source>
        <dbReference type="EMBL" id="CAD5231201.1"/>
    </source>
</evidence>
<dbReference type="Proteomes" id="UP000783686">
    <property type="component" value="Unassembled WGS sequence"/>
</dbReference>
<name>A0A811LVV8_9BILA</name>
<reference evidence="2" key="1">
    <citation type="submission" date="2020-09" db="EMBL/GenBank/DDBJ databases">
        <authorList>
            <person name="Kikuchi T."/>
        </authorList>
    </citation>
    <scope>NUCLEOTIDE SEQUENCE</scope>
    <source>
        <strain evidence="2">SH1</strain>
    </source>
</reference>